<reference evidence="1 2" key="1">
    <citation type="submission" date="2019-08" db="EMBL/GenBank/DDBJ databases">
        <title>Genomes of Antarctic Bizionia species.</title>
        <authorList>
            <person name="Bowman J.P."/>
        </authorList>
    </citation>
    <scope>NUCLEOTIDE SEQUENCE [LARGE SCALE GENOMIC DNA]</scope>
    <source>
        <strain evidence="1 2">APA-1</strain>
    </source>
</reference>
<gene>
    <name evidence="1" type="ORF">ES675_16325</name>
</gene>
<accession>A0A5D0QLI0</accession>
<dbReference type="EMBL" id="VSKL01000023">
    <property type="protein sequence ID" value="TYB69034.1"/>
    <property type="molecule type" value="Genomic_DNA"/>
</dbReference>
<protein>
    <submittedName>
        <fullName evidence="1">Uncharacterized protein</fullName>
    </submittedName>
</protein>
<dbReference type="AlphaFoldDB" id="A0A5D0QLI0"/>
<keyword evidence="2" id="KW-1185">Reference proteome</keyword>
<dbReference type="OrthoDB" id="1438966at2"/>
<dbReference type="RefSeq" id="WP_066257356.1">
    <property type="nucleotide sequence ID" value="NZ_VSKL01000023.1"/>
</dbReference>
<proteinExistence type="predicted"/>
<dbReference type="Proteomes" id="UP000324358">
    <property type="component" value="Unassembled WGS sequence"/>
</dbReference>
<evidence type="ECO:0000313" key="2">
    <source>
        <dbReference type="Proteomes" id="UP000324358"/>
    </source>
</evidence>
<organism evidence="1 2">
    <name type="scientific">Bizionia algoritergicola</name>
    <dbReference type="NCBI Taxonomy" id="291187"/>
    <lineage>
        <taxon>Bacteria</taxon>
        <taxon>Pseudomonadati</taxon>
        <taxon>Bacteroidota</taxon>
        <taxon>Flavobacteriia</taxon>
        <taxon>Flavobacteriales</taxon>
        <taxon>Flavobacteriaceae</taxon>
        <taxon>Bizionia</taxon>
    </lineage>
</organism>
<comment type="caution">
    <text evidence="1">The sequence shown here is derived from an EMBL/GenBank/DDBJ whole genome shotgun (WGS) entry which is preliminary data.</text>
</comment>
<name>A0A5D0QLI0_9FLAO</name>
<evidence type="ECO:0000313" key="1">
    <source>
        <dbReference type="EMBL" id="TYB69034.1"/>
    </source>
</evidence>
<sequence>MKKITIILFLLVSTFSFSQEYKLEDAQKTTIELLQALKILDLPEGKEMLADLVFESSTSFPVVSSSNLIFEKLFDTDIDKIKGYKALLEIQSISKANTPLTLRYLLISYLDKTENKWKIYSFRESIDTEKEVMHSKLALTDNNDSRKMQYRLRGLAYWQIMNGELLGAKESYLEAYKEATANEDSEFEIPTYLILDKIIDKL</sequence>